<gene>
    <name evidence="1" type="ORF">SAMN05421874_1173</name>
</gene>
<dbReference type="AlphaFoldDB" id="A0A1G9HVZ3"/>
<sequence>MLDVWEQLLCDLQQANPARLASKRKNFSSANTIEECLQQRAEFLVATHLTKAEIAYEFLPEGGVPQPDIALLNPATSGLRIEVTSRQTPSLEELRDELDMDLEGAGYQVEIQCEVAPVRISDAERESIRANVRGQATTGKPFRIVEGLKIGYPPVTVDMVISGVPAKDSPEEAGEWVTYEVAGAELTDHMREVEMRIVGKLTEDAKNRQAAAAPTLLLVEASRTGLASIRPDWVWEGKLQSLLGKANTNFVAIGVLFADQASLEARAVVVRGADCPSNVVAAIDQVREAFRPTPTYAQSPKQLLAYAVKSFRFGRT</sequence>
<dbReference type="Proteomes" id="UP000198683">
    <property type="component" value="Unassembled WGS sequence"/>
</dbReference>
<proteinExistence type="predicted"/>
<reference evidence="1 2" key="1">
    <citation type="submission" date="2016-10" db="EMBL/GenBank/DDBJ databases">
        <authorList>
            <person name="de Groot N.N."/>
        </authorList>
    </citation>
    <scope>NUCLEOTIDE SEQUENCE [LARGE SCALE GENOMIC DNA]</scope>
    <source>
        <strain evidence="1 2">CGMCC 4.5681</strain>
    </source>
</reference>
<name>A0A1G9HVZ3_9ACTN</name>
<evidence type="ECO:0000313" key="1">
    <source>
        <dbReference type="EMBL" id="SDL16985.1"/>
    </source>
</evidence>
<protein>
    <submittedName>
        <fullName evidence="1">Uncharacterized protein</fullName>
    </submittedName>
</protein>
<evidence type="ECO:0000313" key="2">
    <source>
        <dbReference type="Proteomes" id="UP000198683"/>
    </source>
</evidence>
<dbReference type="EMBL" id="FNFB01000017">
    <property type="protein sequence ID" value="SDL16985.1"/>
    <property type="molecule type" value="Genomic_DNA"/>
</dbReference>
<keyword evidence="2" id="KW-1185">Reference proteome</keyword>
<accession>A0A1G9HVZ3</accession>
<organism evidence="1 2">
    <name type="scientific">Nonomuraea maritima</name>
    <dbReference type="NCBI Taxonomy" id="683260"/>
    <lineage>
        <taxon>Bacteria</taxon>
        <taxon>Bacillati</taxon>
        <taxon>Actinomycetota</taxon>
        <taxon>Actinomycetes</taxon>
        <taxon>Streptosporangiales</taxon>
        <taxon>Streptosporangiaceae</taxon>
        <taxon>Nonomuraea</taxon>
    </lineage>
</organism>